<feature type="domain" description="Phosphoadenosine phosphosulphate reductase" evidence="1">
    <location>
        <begin position="59"/>
        <end position="306"/>
    </location>
</feature>
<accession>A0A6M3M6U6</accession>
<evidence type="ECO:0000313" key="2">
    <source>
        <dbReference type="EMBL" id="QJA99808.1"/>
    </source>
</evidence>
<reference evidence="3" key="1">
    <citation type="submission" date="2020-03" db="EMBL/GenBank/DDBJ databases">
        <title>The deep terrestrial virosphere.</title>
        <authorList>
            <person name="Holmfeldt K."/>
            <person name="Nilsson E."/>
            <person name="Simone D."/>
            <person name="Lopez-Fernandez M."/>
            <person name="Wu X."/>
            <person name="de Brujin I."/>
            <person name="Lundin D."/>
            <person name="Andersson A."/>
            <person name="Bertilsson S."/>
            <person name="Dopson M."/>
        </authorList>
    </citation>
    <scope>NUCLEOTIDE SEQUENCE</scope>
    <source>
        <strain evidence="2">MM171A00884</strain>
        <strain evidence="3">MM171B00661</strain>
    </source>
</reference>
<dbReference type="InterPro" id="IPR050128">
    <property type="entry name" value="Sulfate_adenylyltrnsfr_sub2"/>
</dbReference>
<dbReference type="InterPro" id="IPR002500">
    <property type="entry name" value="PAPS_reduct_dom"/>
</dbReference>
<protein>
    <submittedName>
        <fullName evidence="3">Putative phosphoadenosine phosphosulfate</fullName>
    </submittedName>
</protein>
<name>A0A6M3M6U6_9ZZZZ</name>
<dbReference type="PANTHER" id="PTHR43196:SF2">
    <property type="entry name" value="PHOSPHOADENOSINE PHOSPHOSULFATE REDUCTASE"/>
    <property type="match status" value="1"/>
</dbReference>
<proteinExistence type="predicted"/>
<dbReference type="Pfam" id="PF01507">
    <property type="entry name" value="PAPS_reduct"/>
    <property type="match status" value="1"/>
</dbReference>
<dbReference type="AlphaFoldDB" id="A0A6M3M6U6"/>
<dbReference type="Gene3D" id="3.40.50.620">
    <property type="entry name" value="HUPs"/>
    <property type="match status" value="1"/>
</dbReference>
<sequence>MTGTKEVPDYQEPAMKLFDASQLATSAREPVALEEMSFEQKVAAAVFAVKQELMAGKHLVVAWSGGKDSSCTLNIALTAVRELACEGFKCPRLHIMHSDTKVESPVVHAYNQHQIERIRAYGARTGIDLKVWVASPSLSNDYLVGMVGGRLIASVGANTKCQQLMKATPLERVKKAIAREISTDLGRKLAGDELVSLIGTRFDESAQRARMMNSRGESASAAVNLAADTGGHDWVLSPIAQMTTMDVFTYIGMVRSEKIECYDPFNQLVEVYRDMNGGDCMVNVYLAGRESERPACGSRTGCWTCTRVSRDSSAENMIAKEGGEYSWLKPLNDLRNYIRARHFDPSARCWLSRTVNEQTGEIKIAPNSYSPEFTRELLGILLTIQLDEVDEAARLGIEPRFQVLSLQQLIAIDCLWQRYGYQKPFTAMRIFLEVFEQGIRYEIPDIAALPVFTEADIRFPETFLPFADEFYQDMFNGLRSIEAAAASAESLTLTKNGQYVTDCNTGGEFDIDEEAADLFVGIDLEYALKRVTLDQSPTAGIHYLMQLGTLQIFKGSHMEWDRMLRMSNQIYRHGLQPFLHDPSALVAMLGGSRRGQMDLFWSMNWLLCLGFSASGRA</sequence>
<evidence type="ECO:0000313" key="3">
    <source>
        <dbReference type="EMBL" id="QJB03541.1"/>
    </source>
</evidence>
<dbReference type="InterPro" id="IPR014729">
    <property type="entry name" value="Rossmann-like_a/b/a_fold"/>
</dbReference>
<evidence type="ECO:0000259" key="1">
    <source>
        <dbReference type="Pfam" id="PF01507"/>
    </source>
</evidence>
<dbReference type="GO" id="GO:0003824">
    <property type="term" value="F:catalytic activity"/>
    <property type="evidence" value="ECO:0007669"/>
    <property type="project" value="InterPro"/>
</dbReference>
<gene>
    <name evidence="2" type="ORF">MM171A00884_0020</name>
    <name evidence="3" type="ORF">MM171B00661_0020</name>
</gene>
<organism evidence="3">
    <name type="scientific">viral metagenome</name>
    <dbReference type="NCBI Taxonomy" id="1070528"/>
    <lineage>
        <taxon>unclassified sequences</taxon>
        <taxon>metagenomes</taxon>
        <taxon>organismal metagenomes</taxon>
    </lineage>
</organism>
<dbReference type="EMBL" id="MT143850">
    <property type="protein sequence ID" value="QJB03541.1"/>
    <property type="molecule type" value="Genomic_DNA"/>
</dbReference>
<dbReference type="PANTHER" id="PTHR43196">
    <property type="entry name" value="SULFATE ADENYLYLTRANSFERASE SUBUNIT 2"/>
    <property type="match status" value="1"/>
</dbReference>
<dbReference type="SUPFAM" id="SSF52402">
    <property type="entry name" value="Adenine nucleotide alpha hydrolases-like"/>
    <property type="match status" value="1"/>
</dbReference>
<dbReference type="EMBL" id="MT143668">
    <property type="protein sequence ID" value="QJA99808.1"/>
    <property type="molecule type" value="Genomic_DNA"/>
</dbReference>